<reference evidence="1 2" key="1">
    <citation type="submission" date="2024-01" db="EMBL/GenBank/DDBJ databases">
        <title>Genome assemblies of Stephania.</title>
        <authorList>
            <person name="Yang L."/>
        </authorList>
    </citation>
    <scope>NUCLEOTIDE SEQUENCE [LARGE SCALE GENOMIC DNA]</scope>
    <source>
        <strain evidence="1">QJT</strain>
        <tissue evidence="1">Leaf</tissue>
    </source>
</reference>
<sequence length="144" mass="16627">MQLKVEFAFGEKSEEEYSNEEEFIFFEEESVNFIEVPKFDSDEYKFVEDKIAFGDDSFVIEVVLLFEVPQVFEEVVDDTGINKSSLKDFSNYRIFVVHFSDDEESANFDGSAKVDSDGYDFVEDKIIIGDEGFVIEVVLLFEVP</sequence>
<dbReference type="Proteomes" id="UP001417504">
    <property type="component" value="Unassembled WGS sequence"/>
</dbReference>
<accession>A0AAP0IX92</accession>
<evidence type="ECO:0000313" key="2">
    <source>
        <dbReference type="Proteomes" id="UP001417504"/>
    </source>
</evidence>
<comment type="caution">
    <text evidence="1">The sequence shown here is derived from an EMBL/GenBank/DDBJ whole genome shotgun (WGS) entry which is preliminary data.</text>
</comment>
<gene>
    <name evidence="1" type="ORF">Sjap_013169</name>
</gene>
<evidence type="ECO:0000313" key="1">
    <source>
        <dbReference type="EMBL" id="KAK9123567.1"/>
    </source>
</evidence>
<organism evidence="1 2">
    <name type="scientific">Stephania japonica</name>
    <dbReference type="NCBI Taxonomy" id="461633"/>
    <lineage>
        <taxon>Eukaryota</taxon>
        <taxon>Viridiplantae</taxon>
        <taxon>Streptophyta</taxon>
        <taxon>Embryophyta</taxon>
        <taxon>Tracheophyta</taxon>
        <taxon>Spermatophyta</taxon>
        <taxon>Magnoliopsida</taxon>
        <taxon>Ranunculales</taxon>
        <taxon>Menispermaceae</taxon>
        <taxon>Menispermoideae</taxon>
        <taxon>Cissampelideae</taxon>
        <taxon>Stephania</taxon>
    </lineage>
</organism>
<dbReference type="AlphaFoldDB" id="A0AAP0IX92"/>
<name>A0AAP0IX92_9MAGN</name>
<proteinExistence type="predicted"/>
<keyword evidence="2" id="KW-1185">Reference proteome</keyword>
<protein>
    <submittedName>
        <fullName evidence="1">Uncharacterized protein</fullName>
    </submittedName>
</protein>
<dbReference type="EMBL" id="JBBNAE010000005">
    <property type="protein sequence ID" value="KAK9123567.1"/>
    <property type="molecule type" value="Genomic_DNA"/>
</dbReference>